<gene>
    <name evidence="2" type="ORF">XINFAN_02265</name>
</gene>
<evidence type="ECO:0000259" key="1">
    <source>
        <dbReference type="Pfam" id="PF08770"/>
    </source>
</evidence>
<dbReference type="Proteomes" id="UP000277498">
    <property type="component" value="Unassembled WGS sequence"/>
</dbReference>
<dbReference type="Pfam" id="PF08770">
    <property type="entry name" value="SoxZ"/>
    <property type="match status" value="1"/>
</dbReference>
<name>A0A3P5XGE7_9RHOB</name>
<dbReference type="Gene3D" id="2.60.40.10">
    <property type="entry name" value="Immunoglobulins"/>
    <property type="match status" value="1"/>
</dbReference>
<proteinExistence type="predicted"/>
<sequence>MANPPRIWISNEAPAKDEIVRVRAQVVHVMESGLRQDEAGNPIPRDTLERFEARLNEALLLDWQPETAVAQNPYIEFTFRARESGVLKMVWSDASGIFAEAEKTITLS</sequence>
<dbReference type="EMBL" id="UXAW01000071">
    <property type="protein sequence ID" value="VDC29231.1"/>
    <property type="molecule type" value="Genomic_DNA"/>
</dbReference>
<dbReference type="InterPro" id="IPR013783">
    <property type="entry name" value="Ig-like_fold"/>
</dbReference>
<evidence type="ECO:0000313" key="2">
    <source>
        <dbReference type="EMBL" id="VDC29231.1"/>
    </source>
</evidence>
<dbReference type="RefSeq" id="WP_124087013.1">
    <property type="nucleotide sequence ID" value="NZ_UXAW01000071.1"/>
</dbReference>
<organism evidence="2 3">
    <name type="scientific">Pseudogemmobacter humi</name>
    <dbReference type="NCBI Taxonomy" id="2483812"/>
    <lineage>
        <taxon>Bacteria</taxon>
        <taxon>Pseudomonadati</taxon>
        <taxon>Pseudomonadota</taxon>
        <taxon>Alphaproteobacteria</taxon>
        <taxon>Rhodobacterales</taxon>
        <taxon>Paracoccaceae</taxon>
        <taxon>Pseudogemmobacter</taxon>
    </lineage>
</organism>
<dbReference type="AlphaFoldDB" id="A0A3P5XGE7"/>
<dbReference type="InterPro" id="IPR014756">
    <property type="entry name" value="Ig_E-set"/>
</dbReference>
<feature type="domain" description="Sulphur oxidation protein SoxZ" evidence="1">
    <location>
        <begin position="12"/>
        <end position="101"/>
    </location>
</feature>
<dbReference type="SUPFAM" id="SSF81296">
    <property type="entry name" value="E set domains"/>
    <property type="match status" value="1"/>
</dbReference>
<keyword evidence="3" id="KW-1185">Reference proteome</keyword>
<accession>A0A3P5XGE7</accession>
<reference evidence="2 3" key="1">
    <citation type="submission" date="2018-11" db="EMBL/GenBank/DDBJ databases">
        <authorList>
            <person name="Criscuolo A."/>
        </authorList>
    </citation>
    <scope>NUCLEOTIDE SEQUENCE [LARGE SCALE GENOMIC DNA]</scope>
    <source>
        <strain evidence="2">ACIP111625</strain>
    </source>
</reference>
<dbReference type="OrthoDB" id="9795530at2"/>
<evidence type="ECO:0000313" key="3">
    <source>
        <dbReference type="Proteomes" id="UP000277498"/>
    </source>
</evidence>
<dbReference type="InterPro" id="IPR014880">
    <property type="entry name" value="SoxZ_dom"/>
</dbReference>
<protein>
    <submittedName>
        <fullName evidence="2">Sulfur oxidation protein SoxZ</fullName>
    </submittedName>
</protein>